<organism evidence="9 10">
    <name type="scientific">Herpetosiphon gulosus</name>
    <dbReference type="NCBI Taxonomy" id="1973496"/>
    <lineage>
        <taxon>Bacteria</taxon>
        <taxon>Bacillati</taxon>
        <taxon>Chloroflexota</taxon>
        <taxon>Chloroflexia</taxon>
        <taxon>Herpetosiphonales</taxon>
        <taxon>Herpetosiphonaceae</taxon>
        <taxon>Herpetosiphon</taxon>
    </lineage>
</organism>
<evidence type="ECO:0000256" key="7">
    <source>
        <dbReference type="SAM" id="Phobius"/>
    </source>
</evidence>
<dbReference type="PANTHER" id="PTHR43289">
    <property type="entry name" value="MITOGEN-ACTIVATED PROTEIN KINASE KINASE KINASE 20-RELATED"/>
    <property type="match status" value="1"/>
</dbReference>
<evidence type="ECO:0000256" key="5">
    <source>
        <dbReference type="PROSITE-ProRule" id="PRU10141"/>
    </source>
</evidence>
<dbReference type="InterPro" id="IPR011009">
    <property type="entry name" value="Kinase-like_dom_sf"/>
</dbReference>
<evidence type="ECO:0000256" key="1">
    <source>
        <dbReference type="ARBA" id="ARBA00022679"/>
    </source>
</evidence>
<dbReference type="EMBL" id="BAABRU010000004">
    <property type="protein sequence ID" value="GAA5527428.1"/>
    <property type="molecule type" value="Genomic_DNA"/>
</dbReference>
<dbReference type="Gene3D" id="1.10.510.10">
    <property type="entry name" value="Transferase(Phosphotransferase) domain 1"/>
    <property type="match status" value="1"/>
</dbReference>
<evidence type="ECO:0000256" key="4">
    <source>
        <dbReference type="ARBA" id="ARBA00022840"/>
    </source>
</evidence>
<feature type="binding site" evidence="5">
    <location>
        <position position="54"/>
    </location>
    <ligand>
        <name>ATP</name>
        <dbReference type="ChEBI" id="CHEBI:30616"/>
    </ligand>
</feature>
<dbReference type="RefSeq" id="WP_345721067.1">
    <property type="nucleotide sequence ID" value="NZ_BAABRU010000004.1"/>
</dbReference>
<dbReference type="Gene3D" id="3.30.200.20">
    <property type="entry name" value="Phosphorylase Kinase, domain 1"/>
    <property type="match status" value="1"/>
</dbReference>
<dbReference type="SUPFAM" id="SSF56112">
    <property type="entry name" value="Protein kinase-like (PK-like)"/>
    <property type="match status" value="1"/>
</dbReference>
<keyword evidence="7" id="KW-0472">Membrane</keyword>
<sequence length="499" mass="54038">MSDLLSEENSKTGALPPELILGYRYLLKQRLGQGGMGAVYLAYDQRLDIDCAIKEMSTALLKTEEERERARKSFHEEAKLLARLNHPNLPRVTDHFSDHGREYLVMEFVPGETLATILRNSPPPWPVADVVAFAEPLTEVLHYLHSRTPPIIFRDLKPANIMRTPEGQVKLIDFGIARLFKPGQSQDTQAFGTMGYSAPEQYGTGQTDARSDVYALGVLLHQLMTGHDPIAQPFNVPLAHTINAAVPEAISSVLMTAMSHDPQTRFASMVALRRALSNASQHSADVYVAQRPGTAALPNVGYAPSAQMRPTSQPYGPPSSQPYGQTGSQPYGKPSSQPYGQPSSQPYGQTGSQPYGPPVAQPYAQPYSPPPPPTYAQPFSPPAPPMHPATHHLQASSVPKAKTTGVAQTAQIMGFLSLLLTISGFFYEDMGRDAGIFMGFFGGFAGFVSLIVSIVAISLKATRESIKGRSQSVRGLIFATVAMILACVVFAIIGAANQY</sequence>
<evidence type="ECO:0000259" key="8">
    <source>
        <dbReference type="PROSITE" id="PS50011"/>
    </source>
</evidence>
<evidence type="ECO:0000256" key="2">
    <source>
        <dbReference type="ARBA" id="ARBA00022741"/>
    </source>
</evidence>
<keyword evidence="7" id="KW-1133">Transmembrane helix</keyword>
<keyword evidence="3 9" id="KW-0418">Kinase</keyword>
<feature type="domain" description="Protein kinase" evidence="8">
    <location>
        <begin position="25"/>
        <end position="288"/>
    </location>
</feature>
<keyword evidence="10" id="KW-1185">Reference proteome</keyword>
<evidence type="ECO:0000313" key="10">
    <source>
        <dbReference type="Proteomes" id="UP001428290"/>
    </source>
</evidence>
<name>A0ABP9WXW7_9CHLR</name>
<dbReference type="InterPro" id="IPR000719">
    <property type="entry name" value="Prot_kinase_dom"/>
</dbReference>
<dbReference type="GO" id="GO:0016301">
    <property type="term" value="F:kinase activity"/>
    <property type="evidence" value="ECO:0007669"/>
    <property type="project" value="UniProtKB-KW"/>
</dbReference>
<dbReference type="CDD" id="cd14014">
    <property type="entry name" value="STKc_PknB_like"/>
    <property type="match status" value="1"/>
</dbReference>
<evidence type="ECO:0000313" key="9">
    <source>
        <dbReference type="EMBL" id="GAA5527428.1"/>
    </source>
</evidence>
<keyword evidence="1" id="KW-0808">Transferase</keyword>
<feature type="transmembrane region" description="Helical" evidence="7">
    <location>
        <begin position="434"/>
        <end position="456"/>
    </location>
</feature>
<evidence type="ECO:0000256" key="3">
    <source>
        <dbReference type="ARBA" id="ARBA00022777"/>
    </source>
</evidence>
<feature type="compositionally biased region" description="Pro residues" evidence="6">
    <location>
        <begin position="367"/>
        <end position="387"/>
    </location>
</feature>
<dbReference type="Proteomes" id="UP001428290">
    <property type="component" value="Unassembled WGS sequence"/>
</dbReference>
<gene>
    <name evidence="9" type="primary">pknD_8</name>
    <name evidence="9" type="ORF">Hgul01_01214</name>
</gene>
<feature type="compositionally biased region" description="Low complexity" evidence="6">
    <location>
        <begin position="334"/>
        <end position="349"/>
    </location>
</feature>
<dbReference type="PROSITE" id="PS00107">
    <property type="entry name" value="PROTEIN_KINASE_ATP"/>
    <property type="match status" value="1"/>
</dbReference>
<comment type="caution">
    <text evidence="9">The sequence shown here is derived from an EMBL/GenBank/DDBJ whole genome shotgun (WGS) entry which is preliminary data.</text>
</comment>
<feature type="transmembrane region" description="Helical" evidence="7">
    <location>
        <begin position="476"/>
        <end position="496"/>
    </location>
</feature>
<evidence type="ECO:0000256" key="6">
    <source>
        <dbReference type="SAM" id="MobiDB-lite"/>
    </source>
</evidence>
<proteinExistence type="predicted"/>
<accession>A0ABP9WXW7</accession>
<dbReference type="Pfam" id="PF00069">
    <property type="entry name" value="Pkinase"/>
    <property type="match status" value="1"/>
</dbReference>
<keyword evidence="4 5" id="KW-0067">ATP-binding</keyword>
<dbReference type="SMART" id="SM00220">
    <property type="entry name" value="S_TKc"/>
    <property type="match status" value="1"/>
</dbReference>
<feature type="region of interest" description="Disordered" evidence="6">
    <location>
        <begin position="298"/>
        <end position="400"/>
    </location>
</feature>
<protein>
    <submittedName>
        <fullName evidence="9">Serine/threonine-protein kinase PknD</fullName>
    </submittedName>
</protein>
<dbReference type="PANTHER" id="PTHR43289:SF34">
    <property type="entry name" value="SERINE_THREONINE-PROTEIN KINASE YBDM-RELATED"/>
    <property type="match status" value="1"/>
</dbReference>
<keyword evidence="7" id="KW-0812">Transmembrane</keyword>
<keyword evidence="2 5" id="KW-0547">Nucleotide-binding</keyword>
<reference evidence="9 10" key="1">
    <citation type="submission" date="2024-02" db="EMBL/GenBank/DDBJ databases">
        <title>Herpetosiphon gulosus NBRC 112829.</title>
        <authorList>
            <person name="Ichikawa N."/>
            <person name="Katano-Makiyama Y."/>
            <person name="Hidaka K."/>
        </authorList>
    </citation>
    <scope>NUCLEOTIDE SEQUENCE [LARGE SCALE GENOMIC DNA]</scope>
    <source>
        <strain evidence="9 10">NBRC 112829</strain>
    </source>
</reference>
<dbReference type="InterPro" id="IPR017441">
    <property type="entry name" value="Protein_kinase_ATP_BS"/>
</dbReference>
<dbReference type="PROSITE" id="PS50011">
    <property type="entry name" value="PROTEIN_KINASE_DOM"/>
    <property type="match status" value="1"/>
</dbReference>